<dbReference type="InterPro" id="IPR029044">
    <property type="entry name" value="Nucleotide-diphossugar_trans"/>
</dbReference>
<proteinExistence type="predicted"/>
<dbReference type="Pfam" id="PF00535">
    <property type="entry name" value="Glycos_transf_2"/>
    <property type="match status" value="1"/>
</dbReference>
<evidence type="ECO:0000259" key="1">
    <source>
        <dbReference type="Pfam" id="PF00535"/>
    </source>
</evidence>
<dbReference type="PANTHER" id="PTHR43685">
    <property type="entry name" value="GLYCOSYLTRANSFERASE"/>
    <property type="match status" value="1"/>
</dbReference>
<reference evidence="2 3" key="1">
    <citation type="submission" date="2019-07" db="EMBL/GenBank/DDBJ databases">
        <authorList>
            <person name="Huq M.A."/>
        </authorList>
    </citation>
    <scope>NUCLEOTIDE SEQUENCE [LARGE SCALE GENOMIC DNA]</scope>
    <source>
        <strain evidence="2 3">MAH-19</strain>
    </source>
</reference>
<dbReference type="PANTHER" id="PTHR43685:SF2">
    <property type="entry name" value="GLYCOSYLTRANSFERASE 2-LIKE DOMAIN-CONTAINING PROTEIN"/>
    <property type="match status" value="1"/>
</dbReference>
<dbReference type="InterPro" id="IPR001173">
    <property type="entry name" value="Glyco_trans_2-like"/>
</dbReference>
<protein>
    <submittedName>
        <fullName evidence="2">Glycosyltransferase family 2 protein</fullName>
    </submittedName>
</protein>
<evidence type="ECO:0000313" key="2">
    <source>
        <dbReference type="EMBL" id="TSJ35972.1"/>
    </source>
</evidence>
<dbReference type="SUPFAM" id="SSF53448">
    <property type="entry name" value="Nucleotide-diphospho-sugar transferases"/>
    <property type="match status" value="1"/>
</dbReference>
<dbReference type="EMBL" id="VLPK01000008">
    <property type="protein sequence ID" value="TSJ35972.1"/>
    <property type="molecule type" value="Genomic_DNA"/>
</dbReference>
<dbReference type="AlphaFoldDB" id="A0A556M7T0"/>
<keyword evidence="3" id="KW-1185">Reference proteome</keyword>
<name>A0A556M7T0_9SPHI</name>
<comment type="caution">
    <text evidence="2">The sequence shown here is derived from an EMBL/GenBank/DDBJ whole genome shotgun (WGS) entry which is preliminary data.</text>
</comment>
<dbReference type="OrthoDB" id="597270at2"/>
<dbReference type="RefSeq" id="WP_144250846.1">
    <property type="nucleotide sequence ID" value="NZ_VLPK01000008.1"/>
</dbReference>
<organism evidence="2 3">
    <name type="scientific">Mucilaginibacter corticis</name>
    <dbReference type="NCBI Taxonomy" id="2597670"/>
    <lineage>
        <taxon>Bacteria</taxon>
        <taxon>Pseudomonadati</taxon>
        <taxon>Bacteroidota</taxon>
        <taxon>Sphingobacteriia</taxon>
        <taxon>Sphingobacteriales</taxon>
        <taxon>Sphingobacteriaceae</taxon>
        <taxon>Mucilaginibacter</taxon>
    </lineage>
</organism>
<dbReference type="Proteomes" id="UP000318733">
    <property type="component" value="Unassembled WGS sequence"/>
</dbReference>
<dbReference type="InterPro" id="IPR050834">
    <property type="entry name" value="Glycosyltransf_2"/>
</dbReference>
<dbReference type="GO" id="GO:0016740">
    <property type="term" value="F:transferase activity"/>
    <property type="evidence" value="ECO:0007669"/>
    <property type="project" value="UniProtKB-KW"/>
</dbReference>
<dbReference type="Gene3D" id="3.90.550.10">
    <property type="entry name" value="Spore Coat Polysaccharide Biosynthesis Protein SpsA, Chain A"/>
    <property type="match status" value="1"/>
</dbReference>
<keyword evidence="2" id="KW-0808">Transferase</keyword>
<dbReference type="CDD" id="cd00761">
    <property type="entry name" value="Glyco_tranf_GTA_type"/>
    <property type="match status" value="1"/>
</dbReference>
<sequence length="320" mass="36271">MNDLTKNEPLVSVCMPAYNCERYIGETLRALCSQSYSNIEIIVVNDGSADGTQAVAADIGDNRIRLINVPNGGAARARNIAYRQSKGEFIVFFDADDLVGPDFIFNQMQLAMQWPECMIVSAWGRFYADMKTDFMLCNEPLTTPHTLEQWVIINWYHSRHNTPPGRLMLPRVIVDKAGPWNEELTLNDDFEFFTRVALQAKMIVPCMSAVYGYRTGVNGLSSQKNDPAYLSLFRSMLLSFEPVLAKYGANEKVQRSCANLWKAYIYEVYPRLTEQRNFAKTQIKVLGGTDFNYPAGGLTSILIKFAGWRIVKQLKILVKK</sequence>
<gene>
    <name evidence="2" type="ORF">FO440_23945</name>
</gene>
<accession>A0A556M7T0</accession>
<evidence type="ECO:0000313" key="3">
    <source>
        <dbReference type="Proteomes" id="UP000318733"/>
    </source>
</evidence>
<feature type="domain" description="Glycosyltransferase 2-like" evidence="1">
    <location>
        <begin position="12"/>
        <end position="126"/>
    </location>
</feature>